<reference evidence="1" key="1">
    <citation type="submission" date="2022-11" db="EMBL/GenBank/DDBJ databases">
        <title>The characterization of three novel Bacteroidetes species and genomic analysis of their roles in tidal elemental geochemical cycles.</title>
        <authorList>
            <person name="Ma K.-J."/>
        </authorList>
    </citation>
    <scope>NUCLEOTIDE SEQUENCE</scope>
    <source>
        <strain evidence="1">M415</strain>
    </source>
</reference>
<dbReference type="AlphaFoldDB" id="A0AAE3MJI7"/>
<proteinExistence type="predicted"/>
<protein>
    <recommendedName>
        <fullName evidence="3">Lipocalin-like domain-containing protein</fullName>
    </recommendedName>
</protein>
<dbReference type="RefSeq" id="WP_266009957.1">
    <property type="nucleotide sequence ID" value="NZ_JAPFQP010000001.1"/>
</dbReference>
<evidence type="ECO:0000313" key="1">
    <source>
        <dbReference type="EMBL" id="MCX2718014.1"/>
    </source>
</evidence>
<name>A0AAE3MJI7_9FLAO</name>
<organism evidence="1 2">
    <name type="scientific">Lentiprolixibacter aurantiacus</name>
    <dbReference type="NCBI Taxonomy" id="2993939"/>
    <lineage>
        <taxon>Bacteria</taxon>
        <taxon>Pseudomonadati</taxon>
        <taxon>Bacteroidota</taxon>
        <taxon>Flavobacteriia</taxon>
        <taxon>Flavobacteriales</taxon>
        <taxon>Flavobacteriaceae</taxon>
        <taxon>Lentiprolixibacter</taxon>
    </lineage>
</organism>
<dbReference type="Proteomes" id="UP001207116">
    <property type="component" value="Unassembled WGS sequence"/>
</dbReference>
<accession>A0AAE3MJI7</accession>
<sequence length="147" mass="16633">MMRQFNYILVLGAVIVLSCYGCGNNKNAHIGAWEMVYFRSVYRNDTTEMKSNGTPLGITLLTPTHFSYQWKDSPDGAAGTYTYDGKVIHQKFEYLEVPTFVGARLSFNMEVRNDSIIFSGPVKAVSAIGSDIMDMVPQLYEIRRRVK</sequence>
<gene>
    <name evidence="1" type="ORF">OO016_00245</name>
</gene>
<keyword evidence="2" id="KW-1185">Reference proteome</keyword>
<dbReference type="PROSITE" id="PS51257">
    <property type="entry name" value="PROKAR_LIPOPROTEIN"/>
    <property type="match status" value="1"/>
</dbReference>
<dbReference type="EMBL" id="JAPFQP010000001">
    <property type="protein sequence ID" value="MCX2718014.1"/>
    <property type="molecule type" value="Genomic_DNA"/>
</dbReference>
<comment type="caution">
    <text evidence="1">The sequence shown here is derived from an EMBL/GenBank/DDBJ whole genome shotgun (WGS) entry which is preliminary data.</text>
</comment>
<evidence type="ECO:0008006" key="3">
    <source>
        <dbReference type="Google" id="ProtNLM"/>
    </source>
</evidence>
<evidence type="ECO:0000313" key="2">
    <source>
        <dbReference type="Proteomes" id="UP001207116"/>
    </source>
</evidence>